<accession>A0A2P2PD43</accession>
<feature type="transmembrane region" description="Helical" evidence="1">
    <location>
        <begin position="12"/>
        <end position="31"/>
    </location>
</feature>
<proteinExistence type="predicted"/>
<sequence length="42" mass="5103">MIRIVLSVSTLIYRVFFFSPFLFILIFFAHLKFSFQLLVLKF</sequence>
<evidence type="ECO:0000256" key="1">
    <source>
        <dbReference type="SAM" id="Phobius"/>
    </source>
</evidence>
<keyword evidence="1" id="KW-0812">Transmembrane</keyword>
<keyword evidence="1" id="KW-0472">Membrane</keyword>
<protein>
    <submittedName>
        <fullName evidence="2">Uncharacterized protein</fullName>
    </submittedName>
</protein>
<evidence type="ECO:0000313" key="2">
    <source>
        <dbReference type="EMBL" id="MBX52645.1"/>
    </source>
</evidence>
<reference evidence="2" key="1">
    <citation type="submission" date="2018-02" db="EMBL/GenBank/DDBJ databases">
        <title>Rhizophora mucronata_Transcriptome.</title>
        <authorList>
            <person name="Meera S.P."/>
            <person name="Sreeshan A."/>
            <person name="Augustine A."/>
        </authorList>
    </citation>
    <scope>NUCLEOTIDE SEQUENCE</scope>
    <source>
        <tissue evidence="2">Leaf</tissue>
    </source>
</reference>
<keyword evidence="1" id="KW-1133">Transmembrane helix</keyword>
<organism evidence="2">
    <name type="scientific">Rhizophora mucronata</name>
    <name type="common">Asiatic mangrove</name>
    <dbReference type="NCBI Taxonomy" id="61149"/>
    <lineage>
        <taxon>Eukaryota</taxon>
        <taxon>Viridiplantae</taxon>
        <taxon>Streptophyta</taxon>
        <taxon>Embryophyta</taxon>
        <taxon>Tracheophyta</taxon>
        <taxon>Spermatophyta</taxon>
        <taxon>Magnoliopsida</taxon>
        <taxon>eudicotyledons</taxon>
        <taxon>Gunneridae</taxon>
        <taxon>Pentapetalae</taxon>
        <taxon>rosids</taxon>
        <taxon>fabids</taxon>
        <taxon>Malpighiales</taxon>
        <taxon>Rhizophoraceae</taxon>
        <taxon>Rhizophora</taxon>
    </lineage>
</organism>
<dbReference type="AlphaFoldDB" id="A0A2P2PD43"/>
<name>A0A2P2PD43_RHIMU</name>
<dbReference type="EMBL" id="GGEC01072161">
    <property type="protein sequence ID" value="MBX52645.1"/>
    <property type="molecule type" value="Transcribed_RNA"/>
</dbReference>